<sequence>MIPKRNQCIGVNYQIQSPEKQLPNYQNMNQQQENQDELIQKLNTIAQKFKEDIIEFSYFFNDQWIEQNVEKVQITQNFEMLTFHIRGSDPFGAWIQVGVITINKIQSQVETFSRKIYDDSFLQGGDILIYHGSFNEENQQFEGAWQYQQDQSRGDWKIRFKEQ</sequence>
<dbReference type="AlphaFoldDB" id="A0A8S1PAQ3"/>
<reference evidence="1" key="1">
    <citation type="submission" date="2021-01" db="EMBL/GenBank/DDBJ databases">
        <authorList>
            <consortium name="Genoscope - CEA"/>
            <person name="William W."/>
        </authorList>
    </citation>
    <scope>NUCLEOTIDE SEQUENCE</scope>
</reference>
<accession>A0A8S1PAQ3</accession>
<keyword evidence="2" id="KW-1185">Reference proteome</keyword>
<proteinExistence type="predicted"/>
<evidence type="ECO:0000313" key="1">
    <source>
        <dbReference type="EMBL" id="CAD8100125.1"/>
    </source>
</evidence>
<name>A0A8S1PAQ3_9CILI</name>
<gene>
    <name evidence="1" type="ORF">PSON_ATCC_30995.1.T0730080</name>
</gene>
<organism evidence="1 2">
    <name type="scientific">Paramecium sonneborni</name>
    <dbReference type="NCBI Taxonomy" id="65129"/>
    <lineage>
        <taxon>Eukaryota</taxon>
        <taxon>Sar</taxon>
        <taxon>Alveolata</taxon>
        <taxon>Ciliophora</taxon>
        <taxon>Intramacronucleata</taxon>
        <taxon>Oligohymenophorea</taxon>
        <taxon>Peniculida</taxon>
        <taxon>Parameciidae</taxon>
        <taxon>Paramecium</taxon>
    </lineage>
</organism>
<dbReference type="EMBL" id="CAJJDN010000073">
    <property type="protein sequence ID" value="CAD8100125.1"/>
    <property type="molecule type" value="Genomic_DNA"/>
</dbReference>
<dbReference type="Proteomes" id="UP000692954">
    <property type="component" value="Unassembled WGS sequence"/>
</dbReference>
<dbReference type="OrthoDB" id="309056at2759"/>
<evidence type="ECO:0000313" key="2">
    <source>
        <dbReference type="Proteomes" id="UP000692954"/>
    </source>
</evidence>
<protein>
    <submittedName>
        <fullName evidence="1">Uncharacterized protein</fullName>
    </submittedName>
</protein>
<comment type="caution">
    <text evidence="1">The sequence shown here is derived from an EMBL/GenBank/DDBJ whole genome shotgun (WGS) entry which is preliminary data.</text>
</comment>